<dbReference type="AlphaFoldDB" id="A0AAV4V930"/>
<reference evidence="2 3" key="1">
    <citation type="submission" date="2021-06" db="EMBL/GenBank/DDBJ databases">
        <title>Caerostris darwini draft genome.</title>
        <authorList>
            <person name="Kono N."/>
            <person name="Arakawa K."/>
        </authorList>
    </citation>
    <scope>NUCLEOTIDE SEQUENCE [LARGE SCALE GENOMIC DNA]</scope>
</reference>
<feature type="region of interest" description="Disordered" evidence="1">
    <location>
        <begin position="150"/>
        <end position="169"/>
    </location>
</feature>
<dbReference type="EMBL" id="BPLQ01012633">
    <property type="protein sequence ID" value="GIY66626.1"/>
    <property type="molecule type" value="Genomic_DNA"/>
</dbReference>
<proteinExistence type="predicted"/>
<accession>A0AAV4V930</accession>
<keyword evidence="3" id="KW-1185">Reference proteome</keyword>
<comment type="caution">
    <text evidence="2">The sequence shown here is derived from an EMBL/GenBank/DDBJ whole genome shotgun (WGS) entry which is preliminary data.</text>
</comment>
<gene>
    <name evidence="2" type="ORF">CDAR_319461</name>
</gene>
<evidence type="ECO:0000256" key="1">
    <source>
        <dbReference type="SAM" id="MobiDB-lite"/>
    </source>
</evidence>
<evidence type="ECO:0000313" key="3">
    <source>
        <dbReference type="Proteomes" id="UP001054837"/>
    </source>
</evidence>
<dbReference type="Proteomes" id="UP001054837">
    <property type="component" value="Unassembled WGS sequence"/>
</dbReference>
<organism evidence="2 3">
    <name type="scientific">Caerostris darwini</name>
    <dbReference type="NCBI Taxonomy" id="1538125"/>
    <lineage>
        <taxon>Eukaryota</taxon>
        <taxon>Metazoa</taxon>
        <taxon>Ecdysozoa</taxon>
        <taxon>Arthropoda</taxon>
        <taxon>Chelicerata</taxon>
        <taxon>Arachnida</taxon>
        <taxon>Araneae</taxon>
        <taxon>Araneomorphae</taxon>
        <taxon>Entelegynae</taxon>
        <taxon>Araneoidea</taxon>
        <taxon>Araneidae</taxon>
        <taxon>Caerostris</taxon>
    </lineage>
</organism>
<protein>
    <submittedName>
        <fullName evidence="2">Uncharacterized protein</fullName>
    </submittedName>
</protein>
<evidence type="ECO:0000313" key="2">
    <source>
        <dbReference type="EMBL" id="GIY66626.1"/>
    </source>
</evidence>
<sequence>MAFPKKDEVEKIMLGTDDFSYNASNISDNEVDNAEDVDVEKYYVNLLDKNMGESIEYLINEEMPAILSVPARNKKIPPRVKVLRTHGIQSLSILKVASQTSTEISPYLILAEVPIVVASTSGERLRAHHHPITKSVTHLVASRQSSDLAGKNNCQYHSPQTPAGRTASTRARLDNIRCRRQPQLCRVSRNPKKAYVQLLY</sequence>
<name>A0AAV4V930_9ARAC</name>